<dbReference type="AlphaFoldDB" id="A0A069QGW7"/>
<evidence type="ECO:0008006" key="3">
    <source>
        <dbReference type="Google" id="ProtNLM"/>
    </source>
</evidence>
<dbReference type="RefSeq" id="WP_018967729.1">
    <property type="nucleotide sequence ID" value="NZ_KB899217.1"/>
</dbReference>
<reference evidence="1 2" key="1">
    <citation type="submission" date="2013-08" db="EMBL/GenBank/DDBJ databases">
        <authorList>
            <person name="Weinstock G."/>
            <person name="Sodergren E."/>
            <person name="Wylie T."/>
            <person name="Fulton L."/>
            <person name="Fulton R."/>
            <person name="Fronick C."/>
            <person name="O'Laughlin M."/>
            <person name="Godfrey J."/>
            <person name="Miner T."/>
            <person name="Herter B."/>
            <person name="Appelbaum E."/>
            <person name="Cordes M."/>
            <person name="Lek S."/>
            <person name="Wollam A."/>
            <person name="Pepin K.H."/>
            <person name="Palsikar V.B."/>
            <person name="Mitreva M."/>
            <person name="Wilson R.K."/>
        </authorList>
    </citation>
    <scope>NUCLEOTIDE SEQUENCE [LARGE SCALE GENOMIC DNA]</scope>
    <source>
        <strain evidence="1 2">ATCC 15930</strain>
    </source>
</reference>
<dbReference type="Proteomes" id="UP000027442">
    <property type="component" value="Unassembled WGS sequence"/>
</dbReference>
<dbReference type="eggNOG" id="COG3522">
    <property type="taxonomic scope" value="Bacteria"/>
</dbReference>
<keyword evidence="2" id="KW-1185">Reference proteome</keyword>
<dbReference type="HOGENOM" id="CLU_721422_0_0_10"/>
<comment type="caution">
    <text evidence="1">The sequence shown here is derived from an EMBL/GenBank/DDBJ whole genome shotgun (WGS) entry which is preliminary data.</text>
</comment>
<evidence type="ECO:0000313" key="1">
    <source>
        <dbReference type="EMBL" id="KDR51932.1"/>
    </source>
</evidence>
<dbReference type="EMBL" id="JNGW01000086">
    <property type="protein sequence ID" value="KDR51932.1"/>
    <property type="molecule type" value="Genomic_DNA"/>
</dbReference>
<protein>
    <recommendedName>
        <fullName evidence="3">Type VI secretion protein, VC_A0114 family</fullName>
    </recommendedName>
</protein>
<dbReference type="PATRIC" id="fig|1122985.7.peg.2051"/>
<sequence>MKKIEYLPINWVNGLKLNNGHFFETYYNMMETVRLNREEGLTSYNYGFGERLEHASSPIELETKGDTIDTLSIHLKSCNAITRGGFSIIYNQSLYGEFVPSVKIKTPDADLEKEKVIYIILSVSPDKMLPVGVPDPEATPLHHPYALPKVCIQLMTETQANKDFMEGNCIIAGRVIAEGALFEIDNQYVPATQRVCYDTRLSSFLDEFRKSIEVIHNYSLLICRKNIRDSRRDKLMENTFVLCRSVQRFFDMHSFHLEQLAAEQPPVYMVSLASMLAHSLHTALHTMPENEAEYLLQYYKEWTNINPADFQQAIGDVKNVRYKHTDILPSLKSVGNLMALLERLFKKMSELEYVGLMRENIVLSEDSAGHSPEEEKKGWRVWE</sequence>
<organism evidence="1 2">
    <name type="scientific">Hoylesella loescheii DSM 19665 = JCM 12249 = ATCC 15930</name>
    <dbReference type="NCBI Taxonomy" id="1122985"/>
    <lineage>
        <taxon>Bacteria</taxon>
        <taxon>Pseudomonadati</taxon>
        <taxon>Bacteroidota</taxon>
        <taxon>Bacteroidia</taxon>
        <taxon>Bacteroidales</taxon>
        <taxon>Prevotellaceae</taxon>
        <taxon>Hoylesella</taxon>
    </lineage>
</organism>
<gene>
    <name evidence="1" type="ORF">HMPREF1991_01982</name>
</gene>
<proteinExistence type="predicted"/>
<name>A0A069QGW7_HOYLO</name>
<evidence type="ECO:0000313" key="2">
    <source>
        <dbReference type="Proteomes" id="UP000027442"/>
    </source>
</evidence>
<accession>A0A069QGW7</accession>